<feature type="domain" description="Carbohydrate kinase FGGY N-terminal" evidence="12">
    <location>
        <begin position="272"/>
        <end position="406"/>
    </location>
</feature>
<dbReference type="InterPro" id="IPR018483">
    <property type="entry name" value="Carb_kinase_FGGY_CS"/>
</dbReference>
<dbReference type="GO" id="GO:0004370">
    <property type="term" value="F:glycerol kinase activity"/>
    <property type="evidence" value="ECO:0007669"/>
    <property type="project" value="UniProtKB-EC"/>
</dbReference>
<feature type="compositionally biased region" description="Low complexity" evidence="11">
    <location>
        <begin position="12"/>
        <end position="24"/>
    </location>
</feature>
<dbReference type="GO" id="GO:0046167">
    <property type="term" value="P:glycerol-3-phosphate biosynthetic process"/>
    <property type="evidence" value="ECO:0007669"/>
    <property type="project" value="TreeGrafter"/>
</dbReference>
<dbReference type="Gene3D" id="3.30.420.40">
    <property type="match status" value="2"/>
</dbReference>
<dbReference type="PANTHER" id="PTHR10196:SF69">
    <property type="entry name" value="GLYCEROL KINASE"/>
    <property type="match status" value="1"/>
</dbReference>
<gene>
    <name evidence="14" type="ORF">A1Q1_02211</name>
</gene>
<evidence type="ECO:0000256" key="3">
    <source>
        <dbReference type="ARBA" id="ARBA00012099"/>
    </source>
</evidence>
<dbReference type="InterPro" id="IPR043129">
    <property type="entry name" value="ATPase_NBD"/>
</dbReference>
<dbReference type="InterPro" id="IPR018485">
    <property type="entry name" value="FGGY_C"/>
</dbReference>
<dbReference type="FunFam" id="3.30.420.40:FF:000086">
    <property type="entry name" value="Glycerol kinase"/>
    <property type="match status" value="1"/>
</dbReference>
<dbReference type="UniPathway" id="UPA00618">
    <property type="reaction ID" value="UER00672"/>
</dbReference>
<dbReference type="SUPFAM" id="SSF53067">
    <property type="entry name" value="Actin-like ATPase domain"/>
    <property type="match status" value="2"/>
</dbReference>
<dbReference type="OrthoDB" id="5422795at2759"/>
<dbReference type="HOGENOM" id="CLU_009281_2_1_1"/>
<dbReference type="GeneID" id="25985725"/>
<dbReference type="EC" id="2.7.1.30" evidence="3"/>
<evidence type="ECO:0000256" key="6">
    <source>
        <dbReference type="ARBA" id="ARBA00022777"/>
    </source>
</evidence>
<evidence type="ECO:0000256" key="2">
    <source>
        <dbReference type="ARBA" id="ARBA00009156"/>
    </source>
</evidence>
<feature type="domain" description="Carbohydrate kinase FGGY N-terminal" evidence="12">
    <location>
        <begin position="133"/>
        <end position="253"/>
    </location>
</feature>
<keyword evidence="5" id="KW-0547">Nucleotide-binding</keyword>
<name>J5T2A5_TRIAS</name>
<keyword evidence="6 10" id="KW-0418">Kinase</keyword>
<evidence type="ECO:0000256" key="5">
    <source>
        <dbReference type="ARBA" id="ARBA00022741"/>
    </source>
</evidence>
<evidence type="ECO:0000259" key="12">
    <source>
        <dbReference type="Pfam" id="PF00370"/>
    </source>
</evidence>
<evidence type="ECO:0000256" key="7">
    <source>
        <dbReference type="ARBA" id="ARBA00022798"/>
    </source>
</evidence>
<feature type="region of interest" description="Disordered" evidence="11">
    <location>
        <begin position="1"/>
        <end position="80"/>
    </location>
</feature>
<dbReference type="GO" id="GO:0006641">
    <property type="term" value="P:triglyceride metabolic process"/>
    <property type="evidence" value="ECO:0007669"/>
    <property type="project" value="TreeGrafter"/>
</dbReference>
<dbReference type="KEGG" id="tasa:A1Q1_02211"/>
<evidence type="ECO:0000256" key="1">
    <source>
        <dbReference type="ARBA" id="ARBA00005190"/>
    </source>
</evidence>
<dbReference type="PROSITE" id="PS00933">
    <property type="entry name" value="FGGY_KINASES_1"/>
    <property type="match status" value="1"/>
</dbReference>
<dbReference type="PANTHER" id="PTHR10196">
    <property type="entry name" value="SUGAR KINASE"/>
    <property type="match status" value="1"/>
</dbReference>
<keyword evidence="8" id="KW-0067">ATP-binding</keyword>
<keyword evidence="7" id="KW-0319">Glycerol metabolism</keyword>
<accession>J5T2A5</accession>
<dbReference type="PROSITE" id="PS00445">
    <property type="entry name" value="FGGY_KINASES_2"/>
    <property type="match status" value="1"/>
</dbReference>
<dbReference type="InterPro" id="IPR042018">
    <property type="entry name" value="GK1-3_metazoan-type"/>
</dbReference>
<dbReference type="GO" id="GO:0019563">
    <property type="term" value="P:glycerol catabolic process"/>
    <property type="evidence" value="ECO:0007669"/>
    <property type="project" value="UniProtKB-UniPathway"/>
</dbReference>
<proteinExistence type="inferred from homology"/>
<evidence type="ECO:0000313" key="15">
    <source>
        <dbReference type="Proteomes" id="UP000002748"/>
    </source>
</evidence>
<evidence type="ECO:0000256" key="8">
    <source>
        <dbReference type="ARBA" id="ARBA00022840"/>
    </source>
</evidence>
<dbReference type="Proteomes" id="UP000002748">
    <property type="component" value="Unassembled WGS sequence"/>
</dbReference>
<evidence type="ECO:0000256" key="9">
    <source>
        <dbReference type="ARBA" id="ARBA00043149"/>
    </source>
</evidence>
<dbReference type="AlphaFoldDB" id="J5T2A5"/>
<dbReference type="InterPro" id="IPR005999">
    <property type="entry name" value="Glycerol_kin"/>
</dbReference>
<dbReference type="FunFam" id="3.30.420.40:FF:000108">
    <property type="entry name" value="Glycerol kinase, glycosomal"/>
    <property type="match status" value="1"/>
</dbReference>
<comment type="pathway">
    <text evidence="1">Polyol metabolism; glycerol degradation via glycerol kinase pathway; sn-glycerol 3-phosphate from glycerol: step 1/1.</text>
</comment>
<evidence type="ECO:0000256" key="11">
    <source>
        <dbReference type="SAM" id="MobiDB-lite"/>
    </source>
</evidence>
<dbReference type="GO" id="GO:0005524">
    <property type="term" value="F:ATP binding"/>
    <property type="evidence" value="ECO:0007669"/>
    <property type="project" value="UniProtKB-KW"/>
</dbReference>
<dbReference type="GO" id="GO:0005739">
    <property type="term" value="C:mitochondrion"/>
    <property type="evidence" value="ECO:0007669"/>
    <property type="project" value="TreeGrafter"/>
</dbReference>
<feature type="compositionally biased region" description="Polar residues" evidence="11">
    <location>
        <begin position="33"/>
        <end position="44"/>
    </location>
</feature>
<evidence type="ECO:0000313" key="14">
    <source>
        <dbReference type="EMBL" id="EJT48791.1"/>
    </source>
</evidence>
<organism evidence="14 15">
    <name type="scientific">Trichosporon asahii var. asahii (strain ATCC 90039 / CBS 2479 / JCM 2466 / KCTC 7840 / NBRC 103889/ NCYC 2677 / UAMH 7654)</name>
    <name type="common">Yeast</name>
    <dbReference type="NCBI Taxonomy" id="1186058"/>
    <lineage>
        <taxon>Eukaryota</taxon>
        <taxon>Fungi</taxon>
        <taxon>Dikarya</taxon>
        <taxon>Basidiomycota</taxon>
        <taxon>Agaricomycotina</taxon>
        <taxon>Tremellomycetes</taxon>
        <taxon>Trichosporonales</taxon>
        <taxon>Trichosporonaceae</taxon>
        <taxon>Trichosporon</taxon>
    </lineage>
</organism>
<dbReference type="RefSeq" id="XP_014180631.1">
    <property type="nucleotide sequence ID" value="XM_014325156.1"/>
</dbReference>
<comment type="caution">
    <text evidence="14">The sequence shown here is derived from an EMBL/GenBank/DDBJ whole genome shotgun (WGS) entry which is preliminary data.</text>
</comment>
<dbReference type="NCBIfam" id="TIGR01311">
    <property type="entry name" value="glycerol_kin"/>
    <property type="match status" value="1"/>
</dbReference>
<evidence type="ECO:0000256" key="4">
    <source>
        <dbReference type="ARBA" id="ARBA00022679"/>
    </source>
</evidence>
<feature type="region of interest" description="Disordered" evidence="11">
    <location>
        <begin position="671"/>
        <end position="702"/>
    </location>
</feature>
<evidence type="ECO:0000256" key="10">
    <source>
        <dbReference type="RuleBase" id="RU003733"/>
    </source>
</evidence>
<dbReference type="NCBIfam" id="NF000756">
    <property type="entry name" value="PRK00047.1"/>
    <property type="match status" value="1"/>
</dbReference>
<dbReference type="VEuPathDB" id="FungiDB:A1Q1_02211"/>
<dbReference type="Pfam" id="PF00370">
    <property type="entry name" value="FGGY_N"/>
    <property type="match status" value="2"/>
</dbReference>
<sequence length="702" mass="75655">MADHYDSAIQDSPTTSPHPSRRPSMVAPRPSYPASTGGASLSRRSSQHRSGPIPISRADYSGPTTPSLLSRAGSPTLPLTNDKVLSRKSSFAGDAHGARAALGGGLGGLGGLSGFSALSQLDGQRQLRKGEFIGSLDCGTTSTRFIVFDENAKIITEHQTEFEQVLPYAGWHEQRPEDLVDAMRECINRACYKLEWAGWSADSIRGIGITNQRETTVCWSKSTGKPLCDAIVWDDTRTVAVVREFEEKLEKEGIELEEANGDGKPKRVTGRQGLVDITGIPLSTYFSAIKLRWMLDHYKEVAEANLAGDLAFGTVDSWLVYNLTGALDGGLHIIDVTNASRTLLMSLKTLKWSKPLLKFFGIDESVLPEIVPSAAVYGKIHESMETPLTGVPIAGIVGDQQAALVGNKCLQRGEAKNTYGTGAFVLFNTGDEIVHSKNGLITTVAYQTGKDAQPVYALEGSIAVAGSAIKWLRDQMTLIEESAEMDMLAGSVKDTGGVYFVTAFAGLLAPYWDRSATGTIIGMTSYTTSAHIARATLEAVCFQSRAVLDVIEKEANIKLEGLKVDGGVTNSDLAMQIQANSTALGSALLAGHALGLFGWDLNKPETLSEVNTADTFVFKPEISDKQRAKMIRGWDRAVARARNWHEGEDELELEERELQIEKKEGIVDLTMDLGKATLQSSPPSPKILSDPGPVPKPTAAQA</sequence>
<feature type="domain" description="Carbohydrate kinase FGGY C-terminal" evidence="13">
    <location>
        <begin position="416"/>
        <end position="584"/>
    </location>
</feature>
<comment type="similarity">
    <text evidence="2 10">Belongs to the FGGY kinase family.</text>
</comment>
<protein>
    <recommendedName>
        <fullName evidence="3">glycerol kinase</fullName>
        <ecNumber evidence="3">2.7.1.30</ecNumber>
    </recommendedName>
    <alternativeName>
        <fullName evidence="9">ATP:glycerol 3-phosphotransferase</fullName>
    </alternativeName>
</protein>
<reference evidence="14 15" key="1">
    <citation type="journal article" date="2012" name="Eukaryot. Cell">
        <title>Draft genome sequence of CBS 2479, the standard type strain of Trichosporon asahii.</title>
        <authorList>
            <person name="Yang R.Y."/>
            <person name="Li H.T."/>
            <person name="Zhu H."/>
            <person name="Zhou G.P."/>
            <person name="Wang M."/>
            <person name="Wang L."/>
        </authorList>
    </citation>
    <scope>NUCLEOTIDE SEQUENCE [LARGE SCALE GENOMIC DNA]</scope>
    <source>
        <strain evidence="15">ATCC 90039 / CBS 2479 / JCM 2466 / KCTC 7840 / NCYC 2677 / UAMH 7654</strain>
    </source>
</reference>
<dbReference type="Pfam" id="PF02782">
    <property type="entry name" value="FGGY_C"/>
    <property type="match status" value="1"/>
</dbReference>
<dbReference type="EMBL" id="ALBS01000191">
    <property type="protein sequence ID" value="EJT48791.1"/>
    <property type="molecule type" value="Genomic_DNA"/>
</dbReference>
<dbReference type="InterPro" id="IPR018484">
    <property type="entry name" value="FGGY_N"/>
</dbReference>
<dbReference type="CDD" id="cd07792">
    <property type="entry name" value="ASKHA_NBD_FGGY_GK1-3-like"/>
    <property type="match status" value="1"/>
</dbReference>
<evidence type="ECO:0000259" key="13">
    <source>
        <dbReference type="Pfam" id="PF02782"/>
    </source>
</evidence>
<keyword evidence="4 10" id="KW-0808">Transferase</keyword>